<proteinExistence type="predicted"/>
<dbReference type="PANTHER" id="PTHR10605">
    <property type="entry name" value="HEPARAN SULFATE SULFOTRANSFERASE"/>
    <property type="match status" value="1"/>
</dbReference>
<accession>A0A2N5WZB8</accession>
<dbReference type="InterPro" id="IPR037359">
    <property type="entry name" value="NST/OST"/>
</dbReference>
<dbReference type="OrthoDB" id="9075305at2"/>
<dbReference type="Pfam" id="PF13469">
    <property type="entry name" value="Sulfotransfer_3"/>
    <property type="match status" value="1"/>
</dbReference>
<keyword evidence="3" id="KW-1185">Reference proteome</keyword>
<organism evidence="2 3">
    <name type="scientific">Pseudohalioglobus lutimaris</name>
    <dbReference type="NCBI Taxonomy" id="1737061"/>
    <lineage>
        <taxon>Bacteria</taxon>
        <taxon>Pseudomonadati</taxon>
        <taxon>Pseudomonadota</taxon>
        <taxon>Gammaproteobacteria</taxon>
        <taxon>Cellvibrionales</taxon>
        <taxon>Halieaceae</taxon>
        <taxon>Pseudohalioglobus</taxon>
    </lineage>
</organism>
<comment type="caution">
    <text evidence="2">The sequence shown here is derived from an EMBL/GenBank/DDBJ whole genome shotgun (WGS) entry which is preliminary data.</text>
</comment>
<dbReference type="Gene3D" id="3.40.50.300">
    <property type="entry name" value="P-loop containing nucleotide triphosphate hydrolases"/>
    <property type="match status" value="1"/>
</dbReference>
<evidence type="ECO:0000313" key="2">
    <source>
        <dbReference type="EMBL" id="PLW67582.1"/>
    </source>
</evidence>
<evidence type="ECO:0000256" key="1">
    <source>
        <dbReference type="ARBA" id="ARBA00022679"/>
    </source>
</evidence>
<protein>
    <submittedName>
        <fullName evidence="2">Sulfotransferase</fullName>
    </submittedName>
</protein>
<dbReference type="AlphaFoldDB" id="A0A2N5WZB8"/>
<dbReference type="RefSeq" id="WP_101518686.1">
    <property type="nucleotide sequence ID" value="NZ_PKUS01000027.1"/>
</dbReference>
<keyword evidence="1 2" id="KW-0808">Transferase</keyword>
<dbReference type="GO" id="GO:0008146">
    <property type="term" value="F:sulfotransferase activity"/>
    <property type="evidence" value="ECO:0007669"/>
    <property type="project" value="InterPro"/>
</dbReference>
<gene>
    <name evidence="2" type="ORF">C0039_16225</name>
</gene>
<dbReference type="InterPro" id="IPR027417">
    <property type="entry name" value="P-loop_NTPase"/>
</dbReference>
<dbReference type="SUPFAM" id="SSF52540">
    <property type="entry name" value="P-loop containing nucleoside triphosphate hydrolases"/>
    <property type="match status" value="1"/>
</dbReference>
<dbReference type="EMBL" id="PKUS01000027">
    <property type="protein sequence ID" value="PLW67582.1"/>
    <property type="molecule type" value="Genomic_DNA"/>
</dbReference>
<dbReference type="Proteomes" id="UP000235005">
    <property type="component" value="Unassembled WGS sequence"/>
</dbReference>
<name>A0A2N5WZB8_9GAMM</name>
<sequence length="302" mass="35208">MYPNFLIVGAAKSGTTSLWYYLKQHPQVYFPENKEPNYFAFAGQDVSVLEGPAPAHVLHRKLYYLTITSKGEYEDLFDDAGGETAIGDASVRYLYFPEACGRIAKAAPDARIIIILRNPVDRLYSHYLMMKGLYDLEPLSIEDAIREEDNRVAAGWDWDWHYTRVGMYYEQVHRYLDTFGESRVRVYVYEDFCNEPLQVIREIFGYLGVDPDFEPDMSKRGMQTYWPKSARIDWLLRSRNIFNRALRKVMPEGTYQQWVEKGMRMNSAKPPKLPEALRAELTEKFQPDVAKLEGLLGRKLPW</sequence>
<dbReference type="PANTHER" id="PTHR10605:SF56">
    <property type="entry name" value="BIFUNCTIONAL HEPARAN SULFATE N-DEACETYLASE_N-SULFOTRANSFERASE"/>
    <property type="match status" value="1"/>
</dbReference>
<evidence type="ECO:0000313" key="3">
    <source>
        <dbReference type="Proteomes" id="UP000235005"/>
    </source>
</evidence>
<reference evidence="2 3" key="1">
    <citation type="submission" date="2018-01" db="EMBL/GenBank/DDBJ databases">
        <title>The draft genome sequence of Halioglobus lutimaris HF004.</title>
        <authorList>
            <person name="Du Z.-J."/>
            <person name="Shi M.-J."/>
        </authorList>
    </citation>
    <scope>NUCLEOTIDE SEQUENCE [LARGE SCALE GENOMIC DNA]</scope>
    <source>
        <strain evidence="2 3">HF004</strain>
    </source>
</reference>